<organism evidence="2 3">
    <name type="scientific">Clostridium drakei</name>
    <dbReference type="NCBI Taxonomy" id="332101"/>
    <lineage>
        <taxon>Bacteria</taxon>
        <taxon>Bacillati</taxon>
        <taxon>Bacillota</taxon>
        <taxon>Clostridia</taxon>
        <taxon>Eubacteriales</taxon>
        <taxon>Clostridiaceae</taxon>
        <taxon>Clostridium</taxon>
    </lineage>
</organism>
<proteinExistence type="predicted"/>
<protein>
    <recommendedName>
        <fullName evidence="1">Inner membrane protein YgaP-like transmembrane domain-containing protein</fullName>
    </recommendedName>
</protein>
<dbReference type="AlphaFoldDB" id="A0A2U8DRS7"/>
<dbReference type="OrthoDB" id="9799383at2"/>
<gene>
    <name evidence="2" type="ORF">B9W14_13465</name>
</gene>
<dbReference type="KEGG" id="cdrk:B9W14_13465"/>
<feature type="domain" description="Inner membrane protein YgaP-like transmembrane" evidence="1">
    <location>
        <begin position="56"/>
        <end position="115"/>
    </location>
</feature>
<name>A0A2U8DRS7_9CLOT</name>
<dbReference type="Proteomes" id="UP000244910">
    <property type="component" value="Chromosome"/>
</dbReference>
<evidence type="ECO:0000313" key="2">
    <source>
        <dbReference type="EMBL" id="AWI05466.1"/>
    </source>
</evidence>
<accession>A0A2U8DRS7</accession>
<evidence type="ECO:0000259" key="1">
    <source>
        <dbReference type="Pfam" id="PF11127"/>
    </source>
</evidence>
<keyword evidence="3" id="KW-1185">Reference proteome</keyword>
<dbReference type="InterPro" id="IPR021309">
    <property type="entry name" value="YgaP-like_TM"/>
</dbReference>
<dbReference type="Pfam" id="PF11127">
    <property type="entry name" value="YgaP-like_TM"/>
    <property type="match status" value="1"/>
</dbReference>
<sequence>MMFHFPSTSKRVELNTDKDINNEIKRETFENISHFIGKDDEEILSRIEELDEEWDIERLLEANAASIVALSTILGFTRNKRWFAISGMVGCLLLHHALYGWCPPVPMLRRLGIRTSSEINYEKEALKNLLEFPY</sequence>
<evidence type="ECO:0000313" key="3">
    <source>
        <dbReference type="Proteomes" id="UP000244910"/>
    </source>
</evidence>
<dbReference type="Gene3D" id="6.10.140.1340">
    <property type="match status" value="1"/>
</dbReference>
<dbReference type="EMBL" id="CP020953">
    <property type="protein sequence ID" value="AWI05466.1"/>
    <property type="molecule type" value="Genomic_DNA"/>
</dbReference>
<reference evidence="3" key="1">
    <citation type="submission" date="2017-04" db="EMBL/GenBank/DDBJ databases">
        <authorList>
            <person name="Song Y."/>
            <person name="Cho B.-K."/>
        </authorList>
    </citation>
    <scope>NUCLEOTIDE SEQUENCE [LARGE SCALE GENOMIC DNA]</scope>
    <source>
        <strain evidence="3">SL1</strain>
    </source>
</reference>